<evidence type="ECO:0000313" key="13">
    <source>
        <dbReference type="RefSeq" id="XP_008303164.1"/>
    </source>
</evidence>
<dbReference type="Pfam" id="PF01391">
    <property type="entry name" value="Collagen"/>
    <property type="match status" value="2"/>
</dbReference>
<dbReference type="GO" id="GO:0007155">
    <property type="term" value="P:cell adhesion"/>
    <property type="evidence" value="ECO:0007669"/>
    <property type="project" value="UniProtKB-KW"/>
</dbReference>
<keyword evidence="7" id="KW-0176">Collagen</keyword>
<feature type="compositionally biased region" description="Low complexity" evidence="9">
    <location>
        <begin position="1717"/>
        <end position="1728"/>
    </location>
</feature>
<dbReference type="InterPro" id="IPR008160">
    <property type="entry name" value="Collagen"/>
</dbReference>
<evidence type="ECO:0000256" key="3">
    <source>
        <dbReference type="ARBA" id="ARBA00022530"/>
    </source>
</evidence>
<dbReference type="FunFam" id="3.40.50.410:FF:000004">
    <property type="entry name" value="collagen alpha-6(VI) chain"/>
    <property type="match status" value="5"/>
</dbReference>
<feature type="compositionally biased region" description="Gly residues" evidence="9">
    <location>
        <begin position="1618"/>
        <end position="1627"/>
    </location>
</feature>
<feature type="signal peptide" evidence="10">
    <location>
        <begin position="1"/>
        <end position="28"/>
    </location>
</feature>
<feature type="domain" description="VWFA" evidence="11">
    <location>
        <begin position="438"/>
        <end position="612"/>
    </location>
</feature>
<evidence type="ECO:0000313" key="12">
    <source>
        <dbReference type="Proteomes" id="UP000694891"/>
    </source>
</evidence>
<feature type="compositionally biased region" description="Gly residues" evidence="9">
    <location>
        <begin position="1693"/>
        <end position="1702"/>
    </location>
</feature>
<dbReference type="Gene3D" id="3.40.50.410">
    <property type="entry name" value="von Willebrand factor, type A domain"/>
    <property type="match status" value="7"/>
</dbReference>
<gene>
    <name evidence="13" type="primary">LOC103374790</name>
</gene>
<dbReference type="SMART" id="SM00327">
    <property type="entry name" value="VWA"/>
    <property type="match status" value="7"/>
</dbReference>
<evidence type="ECO:0000256" key="6">
    <source>
        <dbReference type="ARBA" id="ARBA00022889"/>
    </source>
</evidence>
<dbReference type="GO" id="GO:0005615">
    <property type="term" value="C:extracellular space"/>
    <property type="evidence" value="ECO:0007669"/>
    <property type="project" value="TreeGrafter"/>
</dbReference>
<dbReference type="FunFam" id="3.40.50.410:FF:000003">
    <property type="entry name" value="Collagen type VI alpha 3 chain"/>
    <property type="match status" value="1"/>
</dbReference>
<dbReference type="InterPro" id="IPR002035">
    <property type="entry name" value="VWF_A"/>
</dbReference>
<protein>
    <submittedName>
        <fullName evidence="13">Collagen alpha-6(VI) chain-like</fullName>
    </submittedName>
</protein>
<keyword evidence="4 10" id="KW-0732">Signal</keyword>
<feature type="domain" description="VWFA" evidence="11">
    <location>
        <begin position="827"/>
        <end position="996"/>
    </location>
</feature>
<keyword evidence="6" id="KW-0130">Cell adhesion</keyword>
<dbReference type="PANTHER" id="PTHR24020">
    <property type="entry name" value="COLLAGEN ALPHA"/>
    <property type="match status" value="1"/>
</dbReference>
<reference evidence="13" key="1">
    <citation type="submission" date="2025-08" db="UniProtKB">
        <authorList>
            <consortium name="RefSeq"/>
        </authorList>
    </citation>
    <scope>IDENTIFICATION</scope>
</reference>
<evidence type="ECO:0000256" key="10">
    <source>
        <dbReference type="SAM" id="SignalP"/>
    </source>
</evidence>
<organism evidence="12 13">
    <name type="scientific">Stegastes partitus</name>
    <name type="common">bicolor damselfish</name>
    <dbReference type="NCBI Taxonomy" id="144197"/>
    <lineage>
        <taxon>Eukaryota</taxon>
        <taxon>Metazoa</taxon>
        <taxon>Chordata</taxon>
        <taxon>Craniata</taxon>
        <taxon>Vertebrata</taxon>
        <taxon>Euteleostomi</taxon>
        <taxon>Actinopterygii</taxon>
        <taxon>Neopterygii</taxon>
        <taxon>Teleostei</taxon>
        <taxon>Neoteleostei</taxon>
        <taxon>Acanthomorphata</taxon>
        <taxon>Ovalentaria</taxon>
        <taxon>Pomacentridae</taxon>
        <taxon>Stegastes</taxon>
    </lineage>
</organism>
<dbReference type="PANTHER" id="PTHR24020:SF86">
    <property type="entry name" value="COLLAGEN, TYPE VI, ALPHA 4"/>
    <property type="match status" value="1"/>
</dbReference>
<evidence type="ECO:0000256" key="4">
    <source>
        <dbReference type="ARBA" id="ARBA00022729"/>
    </source>
</evidence>
<dbReference type="SUPFAM" id="SSF53300">
    <property type="entry name" value="vWA-like"/>
    <property type="match status" value="8"/>
</dbReference>
<feature type="domain" description="VWFA" evidence="11">
    <location>
        <begin position="40"/>
        <end position="216"/>
    </location>
</feature>
<feature type="domain" description="VWFA" evidence="11">
    <location>
        <begin position="1204"/>
        <end position="1377"/>
    </location>
</feature>
<proteinExistence type="predicted"/>
<keyword evidence="2" id="KW-0964">Secreted</keyword>
<evidence type="ECO:0000256" key="8">
    <source>
        <dbReference type="ARBA" id="ARBA00023180"/>
    </source>
</evidence>
<evidence type="ECO:0000256" key="9">
    <source>
        <dbReference type="SAM" id="MobiDB-lite"/>
    </source>
</evidence>
<dbReference type="CDD" id="cd01472">
    <property type="entry name" value="vWA_collagen"/>
    <property type="match status" value="4"/>
</dbReference>
<evidence type="ECO:0000256" key="7">
    <source>
        <dbReference type="ARBA" id="ARBA00023119"/>
    </source>
</evidence>
<dbReference type="PRINTS" id="PR00453">
    <property type="entry name" value="VWFADOMAIN"/>
</dbReference>
<dbReference type="GeneID" id="103374790"/>
<keyword evidence="12" id="KW-1185">Reference proteome</keyword>
<keyword evidence="5" id="KW-0677">Repeat</keyword>
<evidence type="ECO:0000256" key="2">
    <source>
        <dbReference type="ARBA" id="ARBA00022525"/>
    </source>
</evidence>
<evidence type="ECO:0000259" key="11">
    <source>
        <dbReference type="PROSITE" id="PS50234"/>
    </source>
</evidence>
<dbReference type="GO" id="GO:0005581">
    <property type="term" value="C:collagen trimer"/>
    <property type="evidence" value="ECO:0007669"/>
    <property type="project" value="UniProtKB-KW"/>
</dbReference>
<dbReference type="Pfam" id="PF00092">
    <property type="entry name" value="VWA"/>
    <property type="match status" value="7"/>
</dbReference>
<dbReference type="CDD" id="cd01450">
    <property type="entry name" value="vWFA_subfamily_ECM"/>
    <property type="match status" value="1"/>
</dbReference>
<feature type="domain" description="VWFA" evidence="11">
    <location>
        <begin position="641"/>
        <end position="811"/>
    </location>
</feature>
<evidence type="ECO:0000256" key="1">
    <source>
        <dbReference type="ARBA" id="ARBA00004498"/>
    </source>
</evidence>
<feature type="compositionally biased region" description="Low complexity" evidence="9">
    <location>
        <begin position="1789"/>
        <end position="1798"/>
    </location>
</feature>
<feature type="compositionally biased region" description="Gly residues" evidence="9">
    <location>
        <begin position="1739"/>
        <end position="1748"/>
    </location>
</feature>
<keyword evidence="3" id="KW-0272">Extracellular matrix</keyword>
<feature type="chain" id="PRO_5041344055" evidence="10">
    <location>
        <begin position="29"/>
        <end position="1833"/>
    </location>
</feature>
<evidence type="ECO:0000256" key="5">
    <source>
        <dbReference type="ARBA" id="ARBA00022737"/>
    </source>
</evidence>
<feature type="domain" description="VWFA" evidence="11">
    <location>
        <begin position="233"/>
        <end position="409"/>
    </location>
</feature>
<feature type="compositionally biased region" description="Low complexity" evidence="9">
    <location>
        <begin position="1628"/>
        <end position="1641"/>
    </location>
</feature>
<keyword evidence="8" id="KW-0325">Glycoprotein</keyword>
<dbReference type="InterPro" id="IPR036465">
    <property type="entry name" value="vWFA_dom_sf"/>
</dbReference>
<accession>A0A9Y4NTE9</accession>
<dbReference type="PROSITE" id="PS50234">
    <property type="entry name" value="VWFA"/>
    <property type="match status" value="7"/>
</dbReference>
<name>A0A9Y4NTE9_9TELE</name>
<feature type="region of interest" description="Disordered" evidence="9">
    <location>
        <begin position="1594"/>
        <end position="1827"/>
    </location>
</feature>
<dbReference type="InterPro" id="IPR050525">
    <property type="entry name" value="ECM_Assembly_Org"/>
</dbReference>
<dbReference type="Proteomes" id="UP000694891">
    <property type="component" value="Unplaced"/>
</dbReference>
<sequence length="1833" mass="200459">MSCLTMKGRTGLLLFGLTAASYFCAVAAQATECENATVGDIVFLVDGSSSITDKSFQEVRTFLSNIIMSLDIGPNKVRIGLAQFSDTFHREFLLKDHTNQQSLLNAVRQVPYRKGGTLTGNALDMLRKQYFTEQAGSRAKQRVPQIAVVITDGDSVDDISKPSKQLREHGVLLFAIGVGRIKEEELKKLASHPRFSLSIDSYDTLQRLTGRMLETVCDSIEKQQQVLADKFKDMFFLVDSSMTQEKFALFRTDFIKMIASERNNIGPSANRVGLAQFTQDVRLEFRLNSFKTKQEMMPPARRFRLRPQLDQQGNVSAAMEEARARFFSAEAGGRAELGSQQFLVVVLAEDPPKSDPVYSIAEKLKLDGVIIVGMSAGASLDALDRFSTKSYAFDSINFDVLKHFLIGKREDQGPGVVSFTPTQVDPVAEDCKGANVADIVFIVDESGSITETNFQLVRIFLHSIISGLDVSLARVRVGIVTYNTMQTAHVYLNTFDSKAEILQFVNIMPYNGGGTNTGAALTFTLDNLFKQGSRKGVQKVAVVITDGQSQDDVSIPAANLRRAGVTVYAVGIKDAVEAELIEMATDPPSRHVFTVENFHKLKPLQLSLQRSLCTNIIQNAVTGNEGKTDVKEACEQKDEADIYFLLDESSSIHPLDFKEMQKFIIEFLQIFHIGPQNVRMGIAKYSTHPSLEFDLTRYSDAEKMKAAVRAMKHAGGNTYTGEALSFMFKYFEEASKSRVSKVPKYLIVITDGESADEVRAPAEKLRAQDITIYAIGVKNSNQTQLNEIAGDPKRTFHVNNFDALKSINNGIITDICSPDVCKDIPSDVFFLTDSSESISDEDFQKMKDFIKSVVSKSMVGPNEVHVGLMQFSTAFHLEFSLTGSYSKDEIVKNIDKMEQMNEGTRTGRAIKEVSRYFDAAFGGRPTLKQRLVVITDGEAKDEVSGPAAALRKKGVEIYAIGVGQTNSTQLREISGSWNQTFIRRNFDALTLLESQLALKFCDPRRECKRSDTADIIFLVDGSGSIDNDEFRSMQIFMNSLVNYTTVGETKTRFGVIVYSSTAESKFTLKQYYSKREVIQAIEKLSAPGFNTNTGEALEYSLPYFNANNGGRRGNKVPQILMVITDGDATDRDKLKPASDELRANGITIFSIGVKEANKEQLEIMAGGDTSKVFFVNEFNQLDTLYKNISEELCNTTKPPCNQTDLVFLIDRSSSINPDQHQLVLNFTAEVVNNFHIGQEYARVGLAQFSDDPYDEFYLSTYYKKEEMIARILSLVHTGVDTYLGKALAHMKKYFQESQGARKDVPKTLVVVTDGDSHDDVEDAADELRNMGIEILAIAVGDVYDLQLLQITRDPQKVFTVQNFDSLLSIKTTLSEAICKEPKTEPAVCNIDIAVGFDVTNRRPGELLVGRNIRQLEEIIRYVSSVDDLCCPVPEPFQINIAFHVVNADGRIVLDTDFEPITEELLRKVLTYTVSQPTYFNSDMLKFFKDRFIAKSSSKVKVLLIFSDGLNEDVMTLEQESEELRKSGVSALLTVALDGADPTKLQMVEFGRGFGHKLPLRINMPSIGQTVLQQISTAADRECCKVMCKCWGHEGPPGSPGNPGIKGQPGRNGQPGFPGEEGGMGERGPPGINGPQGIQGCPGSRGQKGYRGVSGNRGDNGEEGLDGVDGEQGVTGLDGLKGDRGNPGNPGIPGIEGEGGFKGQRGLRGDPGTPGTDNNRPGPKGDPGNPGKPGEPGQNGRPGEGGVVGNPGADGRRGPNGVNGAPGESGIRGPPGIPGASGQQGRTGESGEPGPRGFPGFPGPQGEHGEPGNPGQPGSRGGNGQKVCNVIFIF</sequence>
<feature type="domain" description="VWFA" evidence="11">
    <location>
        <begin position="1014"/>
        <end position="1188"/>
    </location>
</feature>
<dbReference type="RefSeq" id="XP_008303164.1">
    <property type="nucleotide sequence ID" value="XM_008304942.1"/>
</dbReference>
<comment type="subcellular location">
    <subcellularLocation>
        <location evidence="1">Secreted</location>
        <location evidence="1">Extracellular space</location>
        <location evidence="1">Extracellular matrix</location>
    </subcellularLocation>
</comment>